<protein>
    <submittedName>
        <fullName evidence="2">Uncharacterized protein</fullName>
    </submittedName>
</protein>
<proteinExistence type="predicted"/>
<name>A0A6A4N2D3_LUPAL</name>
<evidence type="ECO:0000256" key="1">
    <source>
        <dbReference type="SAM" id="MobiDB-lite"/>
    </source>
</evidence>
<evidence type="ECO:0000313" key="3">
    <source>
        <dbReference type="Proteomes" id="UP000447434"/>
    </source>
</evidence>
<dbReference type="Proteomes" id="UP000447434">
    <property type="component" value="Chromosome 22"/>
</dbReference>
<feature type="region of interest" description="Disordered" evidence="1">
    <location>
        <begin position="1"/>
        <end position="51"/>
    </location>
</feature>
<reference evidence="3" key="1">
    <citation type="journal article" date="2020" name="Nat. Commun.">
        <title>Genome sequence of the cluster root forming white lupin.</title>
        <authorList>
            <person name="Hufnagel B."/>
            <person name="Marques A."/>
            <person name="Soriano A."/>
            <person name="Marques L."/>
            <person name="Divol F."/>
            <person name="Doumas P."/>
            <person name="Sallet E."/>
            <person name="Mancinotti D."/>
            <person name="Carrere S."/>
            <person name="Marande W."/>
            <person name="Arribat S."/>
            <person name="Keller J."/>
            <person name="Huneau C."/>
            <person name="Blein T."/>
            <person name="Aime D."/>
            <person name="Laguerre M."/>
            <person name="Taylor J."/>
            <person name="Schubert V."/>
            <person name="Nelson M."/>
            <person name="Geu-Flores F."/>
            <person name="Crespi M."/>
            <person name="Gallardo-Guerrero K."/>
            <person name="Delaux P.-M."/>
            <person name="Salse J."/>
            <person name="Berges H."/>
            <person name="Guyot R."/>
            <person name="Gouzy J."/>
            <person name="Peret B."/>
        </authorList>
    </citation>
    <scope>NUCLEOTIDE SEQUENCE [LARGE SCALE GENOMIC DNA]</scope>
    <source>
        <strain evidence="3">cv. Amiga</strain>
    </source>
</reference>
<comment type="caution">
    <text evidence="2">The sequence shown here is derived from an EMBL/GenBank/DDBJ whole genome shotgun (WGS) entry which is preliminary data.</text>
</comment>
<keyword evidence="3" id="KW-1185">Reference proteome</keyword>
<sequence>MKRDGDGDAPMPSPLLLLPFPSRQKGSESLTPFFRPSSSDGGGRLSKKETRSIKPGRLLLATIPGGFHQWEPPIIVVVP</sequence>
<gene>
    <name evidence="2" type="ORF">Lalb_Chr22g0359171</name>
</gene>
<dbReference type="AlphaFoldDB" id="A0A6A4N2D3"/>
<accession>A0A6A4N2D3</accession>
<dbReference type="EMBL" id="WOCE01000022">
    <property type="protein sequence ID" value="KAE9588786.1"/>
    <property type="molecule type" value="Genomic_DNA"/>
</dbReference>
<organism evidence="2 3">
    <name type="scientific">Lupinus albus</name>
    <name type="common">White lupine</name>
    <name type="synonym">Lupinus termis</name>
    <dbReference type="NCBI Taxonomy" id="3870"/>
    <lineage>
        <taxon>Eukaryota</taxon>
        <taxon>Viridiplantae</taxon>
        <taxon>Streptophyta</taxon>
        <taxon>Embryophyta</taxon>
        <taxon>Tracheophyta</taxon>
        <taxon>Spermatophyta</taxon>
        <taxon>Magnoliopsida</taxon>
        <taxon>eudicotyledons</taxon>
        <taxon>Gunneridae</taxon>
        <taxon>Pentapetalae</taxon>
        <taxon>rosids</taxon>
        <taxon>fabids</taxon>
        <taxon>Fabales</taxon>
        <taxon>Fabaceae</taxon>
        <taxon>Papilionoideae</taxon>
        <taxon>50 kb inversion clade</taxon>
        <taxon>genistoids sensu lato</taxon>
        <taxon>core genistoids</taxon>
        <taxon>Genisteae</taxon>
        <taxon>Lupinus</taxon>
    </lineage>
</organism>
<evidence type="ECO:0000313" key="2">
    <source>
        <dbReference type="EMBL" id="KAE9588786.1"/>
    </source>
</evidence>